<evidence type="ECO:0000256" key="1">
    <source>
        <dbReference type="SAM" id="SignalP"/>
    </source>
</evidence>
<feature type="chain" id="PRO_5037342197" description="DUF5689 domain-containing protein" evidence="1">
    <location>
        <begin position="25"/>
        <end position="453"/>
    </location>
</feature>
<dbReference type="RefSeq" id="WP_303762356.1">
    <property type="nucleotide sequence ID" value="NZ_JABZGR010000001.1"/>
</dbReference>
<evidence type="ECO:0000313" key="3">
    <source>
        <dbReference type="EMBL" id="MBF0969452.1"/>
    </source>
</evidence>
<dbReference type="Pfam" id="PF18942">
    <property type="entry name" value="DUF5689"/>
    <property type="match status" value="1"/>
</dbReference>
<name>A0A929RUG2_9BACT</name>
<gene>
    <name evidence="3" type="ORF">HXK21_00200</name>
</gene>
<keyword evidence="1" id="KW-0732">Signal</keyword>
<accession>A0A929RUG2</accession>
<feature type="domain" description="DUF5689" evidence="2">
    <location>
        <begin position="47"/>
        <end position="268"/>
    </location>
</feature>
<organism evidence="3 4">
    <name type="scientific">Alloprevotella tannerae</name>
    <dbReference type="NCBI Taxonomy" id="76122"/>
    <lineage>
        <taxon>Bacteria</taxon>
        <taxon>Pseudomonadati</taxon>
        <taxon>Bacteroidota</taxon>
        <taxon>Bacteroidia</taxon>
        <taxon>Bacteroidales</taxon>
        <taxon>Prevotellaceae</taxon>
        <taxon>Alloprevotella</taxon>
    </lineage>
</organism>
<proteinExistence type="predicted"/>
<feature type="signal peptide" evidence="1">
    <location>
        <begin position="1"/>
        <end position="24"/>
    </location>
</feature>
<dbReference type="AlphaFoldDB" id="A0A929RUG2"/>
<dbReference type="EMBL" id="JABZGR010000001">
    <property type="protein sequence ID" value="MBF0969452.1"/>
    <property type="molecule type" value="Genomic_DNA"/>
</dbReference>
<dbReference type="Proteomes" id="UP000704068">
    <property type="component" value="Unassembled WGS sequence"/>
</dbReference>
<protein>
    <recommendedName>
        <fullName evidence="2">DUF5689 domain-containing protein</fullName>
    </recommendedName>
</protein>
<evidence type="ECO:0000313" key="4">
    <source>
        <dbReference type="Proteomes" id="UP000704068"/>
    </source>
</evidence>
<reference evidence="3" key="1">
    <citation type="submission" date="2020-04" db="EMBL/GenBank/DDBJ databases">
        <title>Deep metagenomics examines the oral microbiome during advanced dental caries in children, revealing novel taxa and co-occurrences with host molecules.</title>
        <authorList>
            <person name="Baker J.L."/>
            <person name="Morton J.T."/>
            <person name="Dinis M."/>
            <person name="Alvarez R."/>
            <person name="Tran N.C."/>
            <person name="Knight R."/>
            <person name="Edlund A."/>
        </authorList>
    </citation>
    <scope>NUCLEOTIDE SEQUENCE</scope>
    <source>
        <strain evidence="3">JCVI_34_bin.1</strain>
    </source>
</reference>
<evidence type="ECO:0000259" key="2">
    <source>
        <dbReference type="Pfam" id="PF18942"/>
    </source>
</evidence>
<comment type="caution">
    <text evidence="3">The sequence shown here is derived from an EMBL/GenBank/DDBJ whole genome shotgun (WGS) entry which is preliminary data.</text>
</comment>
<dbReference type="PROSITE" id="PS51257">
    <property type="entry name" value="PROKAR_LIPOPROTEIN"/>
    <property type="match status" value="1"/>
</dbReference>
<dbReference type="InterPro" id="IPR043744">
    <property type="entry name" value="DUF5689"/>
</dbReference>
<sequence length="453" mass="49704">MIKFQHLNKIFAGLLTFCLALGFASCDKTYELPPLNEPTFTLPSGAQTITIKELRTRYANATQENPLTITDSLWLKARVSGDDRSGNIFKQIILQDETGGISFLIDQSNVYNDYPTGQEVYISLKGLCVSVYGDEQQLGFPTGTLYRTPYVDFKKHVHRNGYADPAALKIKDFSDISKLSDDVAANKFTLVRLNGVHFKEGGKANFAEKKTTGAHDLVDEYGNTISVRTSNYAAFAATQLPVGTGNVIAVLGRFRGAWQLTIRNIEDVFGFDGIAPTEPPVTPPSPDETIIFFEKMGNSKVTKEGNYWPLVSKFTAWSNPNLSFTDVNSTLSVRNWSDHNCIWFPSGKSNDFKIAGFDTSGYKKLTLTYKVNANLYNDGDQMDLAAMTGMFNGVAFATPSKVVAAPADKNEFTLVTIDLPVASGAANSELHFLAGEANKLGLRLAEIKLTGKK</sequence>